<feature type="region of interest" description="Disordered" evidence="9">
    <location>
        <begin position="797"/>
        <end position="821"/>
    </location>
</feature>
<keyword evidence="5 10" id="KW-1133">Transmembrane helix</keyword>
<feature type="transmembrane region" description="Helical" evidence="10">
    <location>
        <begin position="824"/>
        <end position="854"/>
    </location>
</feature>
<evidence type="ECO:0000256" key="10">
    <source>
        <dbReference type="SAM" id="Phobius"/>
    </source>
</evidence>
<feature type="compositionally biased region" description="Basic and acidic residues" evidence="9">
    <location>
        <begin position="590"/>
        <end position="599"/>
    </location>
</feature>
<accession>A0A0G4HLV5</accession>
<feature type="transmembrane region" description="Helical" evidence="10">
    <location>
        <begin position="111"/>
        <end position="130"/>
    </location>
</feature>
<feature type="transmembrane region" description="Helical" evidence="10">
    <location>
        <begin position="914"/>
        <end position="934"/>
    </location>
</feature>
<sequence length="936" mass="100734">MENFGAVFYASFRAVLSLFLLTLPGFLMSQLPTEATILDESALKTLSNLCVLLFFPCLIFSSIASSISVEVLSAWWPFIAWCLITLSISFTFSFSFFKLTERFWRKFVDPIALQVVPFVCCFQNSLTYFLPVFDSLCDMFAGTPGISEQLFRWDSAEACKSEVTSFVFVYSFSFTLIFWSCGYSGLTAISVRAREEREGRSISSSKAVGELRPAVREGGGATSEKSGRERQSEEGGICLQQGEGNPGVKRDKDDAEERERQLGCLPSEMDAVDFPPLPLASSLSRATSSRRDRAFSSDRQGDGDGQNQKKEKDSPERQVLAEKQTTKKRAAAPQKPGGGGMTFRLICFQGLLAPNSIAIYMAVSLGLWPAFRHALFEDQAGLLFTLGRVTQTLGSASVPAVCTMLGAALGRSLHHNRLRRRAERERRAEKGQERQMSPKKGNKTSPTIRVTTHGDRGGSIRRKKRRENGKKRECNCTSALSLSLSTHPPISSFILPVGPLSVGSADAQSPSPSPLPYFVEPVRATSPTQQIAETSEGGPSKVHSQSLETHLAVSDGSTDLRGPERPRLASDENLMSRPGQTNTDNHRRRGGGEISRRESAAAGSPKNFAEQQETVLQTRQSRLSLSLSTAPAAPADREREGGGQGLLLLPLSQIEEGRQLGDGGDSVSPHCVKNLQEGGRSESVPLFMHCPSCGGEKTVGSLCAQKQSSPCGLDPAKGSAEREACRGLGPSSRPSPYARRESATSVSVADSRPGDGSGGNDQEGPVQGSAKGGGGNVEIPLDCETGEGGERTAALRCEGAEGEGVPTKGPKEQKPPEGRRHGEGVVSVLVVTAAVVCIKLVVVPLIGAGLLTLVMRLSALSGGDGGAFLPPDPWVRLVIWLEFAAPPAMNVLVSMNKLDMHRESQFLSMVYLPVYGISLLSSSVSCSWALMTFFDY</sequence>
<feature type="transmembrane region" description="Helical" evidence="10">
    <location>
        <begin position="351"/>
        <end position="371"/>
    </location>
</feature>
<comment type="similarity">
    <text evidence="8">Belongs to the auxin efflux carrier (TC 2.A.69.2) family.</text>
</comment>
<evidence type="ECO:0000256" key="2">
    <source>
        <dbReference type="ARBA" id="ARBA00004308"/>
    </source>
</evidence>
<organism evidence="11">
    <name type="scientific">Chromera velia CCMP2878</name>
    <dbReference type="NCBI Taxonomy" id="1169474"/>
    <lineage>
        <taxon>Eukaryota</taxon>
        <taxon>Sar</taxon>
        <taxon>Alveolata</taxon>
        <taxon>Colpodellida</taxon>
        <taxon>Chromeraceae</taxon>
        <taxon>Chromera</taxon>
    </lineage>
</organism>
<feature type="region of interest" description="Disordered" evidence="9">
    <location>
        <begin position="705"/>
        <end position="785"/>
    </location>
</feature>
<feature type="transmembrane region" description="Helical" evidence="10">
    <location>
        <begin position="6"/>
        <end position="28"/>
    </location>
</feature>
<name>A0A0G4HLV5_9ALVE</name>
<dbReference type="InterPro" id="IPR004776">
    <property type="entry name" value="Mem_transp_PIN-like"/>
</dbReference>
<evidence type="ECO:0000256" key="4">
    <source>
        <dbReference type="ARBA" id="ARBA00022692"/>
    </source>
</evidence>
<dbReference type="InterPro" id="IPR045033">
    <property type="entry name" value="PILS1/3/4/5/7"/>
</dbReference>
<feature type="region of interest" description="Disordered" evidence="9">
    <location>
        <begin position="415"/>
        <end position="474"/>
    </location>
</feature>
<gene>
    <name evidence="11" type="ORF">Cvel_28909</name>
</gene>
<dbReference type="PANTHER" id="PTHR31651">
    <property type="match status" value="1"/>
</dbReference>
<evidence type="ECO:0000256" key="1">
    <source>
        <dbReference type="ARBA" id="ARBA00004141"/>
    </source>
</evidence>
<evidence type="ECO:0000313" key="11">
    <source>
        <dbReference type="EMBL" id="CEM45111.1"/>
    </source>
</evidence>
<dbReference type="Pfam" id="PF03547">
    <property type="entry name" value="Mem_trans"/>
    <property type="match status" value="1"/>
</dbReference>
<proteinExistence type="inferred from homology"/>
<feature type="compositionally biased region" description="Basic and acidic residues" evidence="9">
    <location>
        <begin position="422"/>
        <end position="433"/>
    </location>
</feature>
<dbReference type="PANTHER" id="PTHR31651:SF33">
    <property type="entry name" value="PROTEIN PIN-LIKES 1"/>
    <property type="match status" value="1"/>
</dbReference>
<feature type="compositionally biased region" description="Low complexity" evidence="9">
    <location>
        <begin position="616"/>
        <end position="634"/>
    </location>
</feature>
<evidence type="ECO:0000256" key="9">
    <source>
        <dbReference type="SAM" id="MobiDB-lite"/>
    </source>
</evidence>
<feature type="region of interest" description="Disordered" evidence="9">
    <location>
        <begin position="527"/>
        <end position="643"/>
    </location>
</feature>
<keyword evidence="4 10" id="KW-0812">Transmembrane</keyword>
<evidence type="ECO:0000256" key="5">
    <source>
        <dbReference type="ARBA" id="ARBA00022989"/>
    </source>
</evidence>
<comment type="subcellular location">
    <subcellularLocation>
        <location evidence="2">Endomembrane system</location>
    </subcellularLocation>
    <subcellularLocation>
        <location evidence="1">Membrane</location>
        <topology evidence="1">Multi-pass membrane protein</topology>
    </subcellularLocation>
</comment>
<feature type="transmembrane region" description="Helical" evidence="10">
    <location>
        <begin position="391"/>
        <end position="410"/>
    </location>
</feature>
<evidence type="ECO:0000256" key="7">
    <source>
        <dbReference type="ARBA" id="ARBA00025100"/>
    </source>
</evidence>
<dbReference type="EMBL" id="CDMZ01003103">
    <property type="protein sequence ID" value="CEM45111.1"/>
    <property type="molecule type" value="Genomic_DNA"/>
</dbReference>
<evidence type="ECO:0000256" key="3">
    <source>
        <dbReference type="ARBA" id="ARBA00022448"/>
    </source>
</evidence>
<evidence type="ECO:0000256" key="8">
    <source>
        <dbReference type="ARBA" id="ARBA00025752"/>
    </source>
</evidence>
<feature type="region of interest" description="Disordered" evidence="9">
    <location>
        <begin position="202"/>
        <end position="337"/>
    </location>
</feature>
<feature type="transmembrane region" description="Helical" evidence="10">
    <location>
        <begin position="49"/>
        <end position="69"/>
    </location>
</feature>
<feature type="compositionally biased region" description="Basic and acidic residues" evidence="9">
    <location>
        <begin position="289"/>
        <end position="320"/>
    </location>
</feature>
<dbReference type="VEuPathDB" id="CryptoDB:Cvel_28909"/>
<dbReference type="GO" id="GO:0016020">
    <property type="term" value="C:membrane"/>
    <property type="evidence" value="ECO:0007669"/>
    <property type="project" value="UniProtKB-SubCell"/>
</dbReference>
<feature type="compositionally biased region" description="Basic and acidic residues" evidence="9">
    <location>
        <begin position="561"/>
        <end position="570"/>
    </location>
</feature>
<protein>
    <submittedName>
        <fullName evidence="11">Uncharacterized protein</fullName>
    </submittedName>
</protein>
<dbReference type="AlphaFoldDB" id="A0A0G4HLV5"/>
<feature type="compositionally biased region" description="Basic residues" evidence="9">
    <location>
        <begin position="459"/>
        <end position="469"/>
    </location>
</feature>
<feature type="compositionally biased region" description="Basic and acidic residues" evidence="9">
    <location>
        <begin position="809"/>
        <end position="821"/>
    </location>
</feature>
<feature type="transmembrane region" description="Helical" evidence="10">
    <location>
        <begin position="167"/>
        <end position="191"/>
    </location>
</feature>
<reference evidence="11" key="1">
    <citation type="submission" date="2014-11" db="EMBL/GenBank/DDBJ databases">
        <authorList>
            <person name="Otto D Thomas"/>
            <person name="Naeem Raeece"/>
        </authorList>
    </citation>
    <scope>NUCLEOTIDE SEQUENCE</scope>
</reference>
<feature type="compositionally biased region" description="Basic and acidic residues" evidence="9">
    <location>
        <begin position="248"/>
        <end position="261"/>
    </location>
</feature>
<feature type="transmembrane region" description="Helical" evidence="10">
    <location>
        <begin position="75"/>
        <end position="99"/>
    </location>
</feature>
<feature type="transmembrane region" description="Helical" evidence="10">
    <location>
        <begin position="874"/>
        <end position="893"/>
    </location>
</feature>
<dbReference type="GO" id="GO:0012505">
    <property type="term" value="C:endomembrane system"/>
    <property type="evidence" value="ECO:0007669"/>
    <property type="project" value="UniProtKB-SubCell"/>
</dbReference>
<keyword evidence="6 10" id="KW-0472">Membrane</keyword>
<comment type="function">
    <text evidence="7">Involved in cellular auxin homeostasis by regulating auxin metabolism. Regulates intracellular auxin accumulation at the endoplasmic reticulum and thus auxin availability for nuclear auxin signaling.</text>
</comment>
<keyword evidence="3" id="KW-0813">Transport</keyword>
<evidence type="ECO:0000256" key="6">
    <source>
        <dbReference type="ARBA" id="ARBA00023136"/>
    </source>
</evidence>
<dbReference type="GO" id="GO:0055085">
    <property type="term" value="P:transmembrane transport"/>
    <property type="evidence" value="ECO:0007669"/>
    <property type="project" value="InterPro"/>
</dbReference>